<dbReference type="EMBL" id="JAAHFQ010000034">
    <property type="protein sequence ID" value="NER26540.1"/>
    <property type="molecule type" value="Genomic_DNA"/>
</dbReference>
<organism evidence="2">
    <name type="scientific">Symploca sp. SIO1C4</name>
    <dbReference type="NCBI Taxonomy" id="2607765"/>
    <lineage>
        <taxon>Bacteria</taxon>
        <taxon>Bacillati</taxon>
        <taxon>Cyanobacteriota</taxon>
        <taxon>Cyanophyceae</taxon>
        <taxon>Coleofasciculales</taxon>
        <taxon>Coleofasciculaceae</taxon>
        <taxon>Symploca</taxon>
    </lineage>
</organism>
<protein>
    <submittedName>
        <fullName evidence="2">NYN domain-containing protein</fullName>
    </submittedName>
</protein>
<evidence type="ECO:0000313" key="2">
    <source>
        <dbReference type="EMBL" id="NER26540.1"/>
    </source>
</evidence>
<gene>
    <name evidence="2" type="ORF">F6J89_02645</name>
</gene>
<evidence type="ECO:0000259" key="1">
    <source>
        <dbReference type="Pfam" id="PF01936"/>
    </source>
</evidence>
<dbReference type="Pfam" id="PF01936">
    <property type="entry name" value="NYN"/>
    <property type="match status" value="1"/>
</dbReference>
<sequence>MGTNRRVLILADGDNTFLAAQSFNRRLDWQKIRDYLADPKEGRELIEMVIYVGLPPARERFEEQRKTKEKFIYWAKSNGFLVVHKEGKTKGDEYETNIDIVMAMDAIELALEVRPDIVVLVTGDSDFAYLAEKLRRRGMRVEVASVEQSLGNDLKVAASSIVDLIGVFDAFEQQNNQQNFHRIGHANVFD</sequence>
<dbReference type="InterPro" id="IPR021139">
    <property type="entry name" value="NYN"/>
</dbReference>
<dbReference type="CDD" id="cd10911">
    <property type="entry name" value="PIN_LabA"/>
    <property type="match status" value="1"/>
</dbReference>
<dbReference type="AlphaFoldDB" id="A0A6B3N4S7"/>
<feature type="domain" description="NYN" evidence="1">
    <location>
        <begin position="6"/>
        <end position="163"/>
    </location>
</feature>
<dbReference type="GO" id="GO:0004540">
    <property type="term" value="F:RNA nuclease activity"/>
    <property type="evidence" value="ECO:0007669"/>
    <property type="project" value="InterPro"/>
</dbReference>
<dbReference type="Gene3D" id="3.40.50.1010">
    <property type="entry name" value="5'-nuclease"/>
    <property type="match status" value="1"/>
</dbReference>
<name>A0A6B3N4S7_9CYAN</name>
<comment type="caution">
    <text evidence="2">The sequence shown here is derived from an EMBL/GenBank/DDBJ whole genome shotgun (WGS) entry which is preliminary data.</text>
</comment>
<reference evidence="2" key="1">
    <citation type="submission" date="2019-11" db="EMBL/GenBank/DDBJ databases">
        <title>Genomic insights into an expanded diversity of filamentous marine cyanobacteria reveals the extraordinary biosynthetic potential of Moorea and Okeania.</title>
        <authorList>
            <person name="Ferreira Leao T."/>
            <person name="Wang M."/>
            <person name="Moss N."/>
            <person name="Da Silva R."/>
            <person name="Sanders J."/>
            <person name="Nurk S."/>
            <person name="Gurevich A."/>
            <person name="Humphrey G."/>
            <person name="Reher R."/>
            <person name="Zhu Q."/>
            <person name="Belda-Ferre P."/>
            <person name="Glukhov E."/>
            <person name="Rex R."/>
            <person name="Dorrestein P.C."/>
            <person name="Knight R."/>
            <person name="Pevzner P."/>
            <person name="Gerwick W.H."/>
            <person name="Gerwick L."/>
        </authorList>
    </citation>
    <scope>NUCLEOTIDE SEQUENCE</scope>
    <source>
        <strain evidence="2">SIO1C4</strain>
    </source>
</reference>
<dbReference type="PANTHER" id="PTHR35458:SF8">
    <property type="entry name" value="SLR0650 PROTEIN"/>
    <property type="match status" value="1"/>
</dbReference>
<accession>A0A6B3N4S7</accession>
<proteinExistence type="predicted"/>
<dbReference type="InterPro" id="IPR047140">
    <property type="entry name" value="LabA"/>
</dbReference>
<dbReference type="PANTHER" id="PTHR35458">
    <property type="entry name" value="SLR0755 PROTEIN"/>
    <property type="match status" value="1"/>
</dbReference>